<dbReference type="Gene3D" id="3.30.70.100">
    <property type="match status" value="1"/>
</dbReference>
<name>A0A1X2AR10_9MYCO</name>
<dbReference type="Pfam" id="PF07876">
    <property type="entry name" value="Dabb"/>
    <property type="match status" value="1"/>
</dbReference>
<dbReference type="EMBL" id="LQPN01000006">
    <property type="protein sequence ID" value="ORW53833.1"/>
    <property type="molecule type" value="Genomic_DNA"/>
</dbReference>
<evidence type="ECO:0000313" key="2">
    <source>
        <dbReference type="EMBL" id="ORW53833.1"/>
    </source>
</evidence>
<dbReference type="OrthoDB" id="7565202at2"/>
<comment type="caution">
    <text evidence="2">The sequence shown here is derived from an EMBL/GenBank/DDBJ whole genome shotgun (WGS) entry which is preliminary data.</text>
</comment>
<organism evidence="2 3">
    <name type="scientific">Mycobacterium paraense</name>
    <dbReference type="NCBI Taxonomy" id="767916"/>
    <lineage>
        <taxon>Bacteria</taxon>
        <taxon>Bacillati</taxon>
        <taxon>Actinomycetota</taxon>
        <taxon>Actinomycetes</taxon>
        <taxon>Mycobacteriales</taxon>
        <taxon>Mycobacteriaceae</taxon>
        <taxon>Mycobacterium</taxon>
        <taxon>Mycobacterium simiae complex</taxon>
    </lineage>
</organism>
<proteinExistence type="predicted"/>
<dbReference type="AlphaFoldDB" id="A0A1X2AR10"/>
<dbReference type="RefSeq" id="WP_085174624.1">
    <property type="nucleotide sequence ID" value="NZ_JACKVQ010000006.1"/>
</dbReference>
<feature type="domain" description="Stress-response A/B barrel" evidence="1">
    <location>
        <begin position="99"/>
        <end position="194"/>
    </location>
</feature>
<reference evidence="2 3" key="1">
    <citation type="journal article" date="2015" name="Emerg. Microbes Infect.">
        <title>Characterization of 17 strains belonging to the Mycobacterium simiae complex and description of Mycobacterium paraense sp. nov.</title>
        <authorList>
            <person name="Fusco da Costa A.R."/>
            <person name="Fedrizzi T."/>
            <person name="Lopes M.L."/>
            <person name="Pecorari M."/>
            <person name="Oliveira da Costa W.L."/>
            <person name="Giacobazzi E."/>
            <person name="da Costa Bahia J.R."/>
            <person name="De Sanctis V."/>
            <person name="Batista Lima K.V."/>
            <person name="Bertorelli R."/>
            <person name="Grottola A."/>
            <person name="Fabio A."/>
            <person name="Mariottini A."/>
            <person name="Ferretti P."/>
            <person name="Di Leva F."/>
            <person name="Fregni Serpini G."/>
            <person name="Tagliazucchi S."/>
            <person name="Rumpianesi F."/>
            <person name="Jousson O."/>
            <person name="Segata N."/>
            <person name="Tortoli E."/>
        </authorList>
    </citation>
    <scope>NUCLEOTIDE SEQUENCE [LARGE SCALE GENOMIC DNA]</scope>
    <source>
        <strain evidence="2 3">IEC33</strain>
    </source>
</reference>
<dbReference type="SMART" id="SM00886">
    <property type="entry name" value="Dabb"/>
    <property type="match status" value="1"/>
</dbReference>
<dbReference type="Proteomes" id="UP000193285">
    <property type="component" value="Unassembled WGS sequence"/>
</dbReference>
<dbReference type="STRING" id="767916.AWB91_19915"/>
<evidence type="ECO:0000259" key="1">
    <source>
        <dbReference type="PROSITE" id="PS51502"/>
    </source>
</evidence>
<evidence type="ECO:0000313" key="3">
    <source>
        <dbReference type="Proteomes" id="UP000193285"/>
    </source>
</evidence>
<gene>
    <name evidence="2" type="ORF">AWB90_01680</name>
</gene>
<dbReference type="InterPro" id="IPR011008">
    <property type="entry name" value="Dimeric_a/b-barrel"/>
</dbReference>
<dbReference type="InterPro" id="IPR013097">
    <property type="entry name" value="Dabb"/>
</dbReference>
<dbReference type="PROSITE" id="PS51502">
    <property type="entry name" value="S_R_A_B_BARREL"/>
    <property type="match status" value="1"/>
</dbReference>
<dbReference type="SUPFAM" id="SSF54909">
    <property type="entry name" value="Dimeric alpha+beta barrel"/>
    <property type="match status" value="1"/>
</dbReference>
<sequence>MYSVTRLIDVAEPDRDRMVAALRGAASGAGALRWVVEPTLPGSRNGGDILAHLRFASKGQWDCAAAGFGRALDDPAVGRVNGAAYSGLPVQRARKPGTVYRALLLSVRAGTDPATVARFEADLRRMPRYVRTITDWQLSRVEESTGASAWTHVFEQLFTDEEGLMGPYLVHPIHWAVVDRWFDPECPDVVVRERVCHSFCRSDAAVLRLAG</sequence>
<accession>A0A1X2AR10</accession>
<protein>
    <submittedName>
        <fullName evidence="2">Stress responsive protein</fullName>
    </submittedName>
</protein>